<evidence type="ECO:0000313" key="1">
    <source>
        <dbReference type="EMBL" id="GAH78375.1"/>
    </source>
</evidence>
<name>X1JA47_9ZZZZ</name>
<proteinExistence type="predicted"/>
<accession>X1JA47</accession>
<protein>
    <submittedName>
        <fullName evidence="1">Uncharacterized protein</fullName>
    </submittedName>
</protein>
<gene>
    <name evidence="1" type="ORF">S03H2_62607</name>
</gene>
<dbReference type="AlphaFoldDB" id="X1JA47"/>
<dbReference type="EMBL" id="BARU01040502">
    <property type="protein sequence ID" value="GAH78375.1"/>
    <property type="molecule type" value="Genomic_DNA"/>
</dbReference>
<comment type="caution">
    <text evidence="1">The sequence shown here is derived from an EMBL/GenBank/DDBJ whole genome shotgun (WGS) entry which is preliminary data.</text>
</comment>
<reference evidence="1" key="1">
    <citation type="journal article" date="2014" name="Front. Microbiol.">
        <title>High frequency of phylogenetically diverse reductive dehalogenase-homologous genes in deep subseafloor sedimentary metagenomes.</title>
        <authorList>
            <person name="Kawai M."/>
            <person name="Futagami T."/>
            <person name="Toyoda A."/>
            <person name="Takaki Y."/>
            <person name="Nishi S."/>
            <person name="Hori S."/>
            <person name="Arai W."/>
            <person name="Tsubouchi T."/>
            <person name="Morono Y."/>
            <person name="Uchiyama I."/>
            <person name="Ito T."/>
            <person name="Fujiyama A."/>
            <person name="Inagaki F."/>
            <person name="Takami H."/>
        </authorList>
    </citation>
    <scope>NUCLEOTIDE SEQUENCE</scope>
    <source>
        <strain evidence="1">Expedition CK06-06</strain>
    </source>
</reference>
<sequence>MSKRFVQKAAVARASTSSGTAEIRRHPEKNQVAIGHTVSREFDFKFGLRNNDSNFTVFRSKKSGAVCRTVFTAKRRGKSGSPAVKQAMSIAARAFASLSKDQAAAWHATARTVCRYNSLGTKYCLTGFTMFQMVNMYRTLHNKPTSAVVPTRFLPSFR</sequence>
<organism evidence="1">
    <name type="scientific">marine sediment metagenome</name>
    <dbReference type="NCBI Taxonomy" id="412755"/>
    <lineage>
        <taxon>unclassified sequences</taxon>
        <taxon>metagenomes</taxon>
        <taxon>ecological metagenomes</taxon>
    </lineage>
</organism>
<feature type="non-terminal residue" evidence="1">
    <location>
        <position position="158"/>
    </location>
</feature>